<name>F5XEC3_MICPN</name>
<dbReference type="HOGENOM" id="CLU_047691_3_0_11"/>
<dbReference type="eggNOG" id="COG1595">
    <property type="taxonomic scope" value="Bacteria"/>
</dbReference>
<evidence type="ECO:0000259" key="7">
    <source>
        <dbReference type="Pfam" id="PF08281"/>
    </source>
</evidence>
<gene>
    <name evidence="8" type="ordered locus">MLP_46570</name>
</gene>
<dbReference type="InterPro" id="IPR039425">
    <property type="entry name" value="RNA_pol_sigma-70-like"/>
</dbReference>
<evidence type="ECO:0000256" key="5">
    <source>
        <dbReference type="ARBA" id="ARBA00023163"/>
    </source>
</evidence>
<dbReference type="PANTHER" id="PTHR43133:SF8">
    <property type="entry name" value="RNA POLYMERASE SIGMA FACTOR HI_1459-RELATED"/>
    <property type="match status" value="1"/>
</dbReference>
<keyword evidence="9" id="KW-1185">Reference proteome</keyword>
<accession>F5XEC3</accession>
<dbReference type="GO" id="GO:0006352">
    <property type="term" value="P:DNA-templated transcription initiation"/>
    <property type="evidence" value="ECO:0007669"/>
    <property type="project" value="InterPro"/>
</dbReference>
<dbReference type="EMBL" id="AP012204">
    <property type="protein sequence ID" value="BAK37671.1"/>
    <property type="molecule type" value="Genomic_DNA"/>
</dbReference>
<evidence type="ECO:0000256" key="3">
    <source>
        <dbReference type="ARBA" id="ARBA00023082"/>
    </source>
</evidence>
<dbReference type="GO" id="GO:0016987">
    <property type="term" value="F:sigma factor activity"/>
    <property type="evidence" value="ECO:0007669"/>
    <property type="project" value="UniProtKB-KW"/>
</dbReference>
<feature type="domain" description="RNA polymerase sigma-70 region 2" evidence="6">
    <location>
        <begin position="29"/>
        <end position="96"/>
    </location>
</feature>
<dbReference type="SUPFAM" id="SSF88946">
    <property type="entry name" value="Sigma2 domain of RNA polymerase sigma factors"/>
    <property type="match status" value="1"/>
</dbReference>
<evidence type="ECO:0000313" key="9">
    <source>
        <dbReference type="Proteomes" id="UP000007947"/>
    </source>
</evidence>
<dbReference type="InterPro" id="IPR013324">
    <property type="entry name" value="RNA_pol_sigma_r3/r4-like"/>
</dbReference>
<dbReference type="Pfam" id="PF08281">
    <property type="entry name" value="Sigma70_r4_2"/>
    <property type="match status" value="1"/>
</dbReference>
<evidence type="ECO:0000259" key="6">
    <source>
        <dbReference type="Pfam" id="PF04542"/>
    </source>
</evidence>
<evidence type="ECO:0000256" key="4">
    <source>
        <dbReference type="ARBA" id="ARBA00023125"/>
    </source>
</evidence>
<dbReference type="InterPro" id="IPR013249">
    <property type="entry name" value="RNA_pol_sigma70_r4_t2"/>
</dbReference>
<keyword evidence="2" id="KW-0805">Transcription regulation</keyword>
<dbReference type="PANTHER" id="PTHR43133">
    <property type="entry name" value="RNA POLYMERASE ECF-TYPE SIGMA FACTO"/>
    <property type="match status" value="1"/>
</dbReference>
<dbReference type="InterPro" id="IPR036388">
    <property type="entry name" value="WH-like_DNA-bd_sf"/>
</dbReference>
<dbReference type="RefSeq" id="WP_013865500.1">
    <property type="nucleotide sequence ID" value="NC_015635.1"/>
</dbReference>
<dbReference type="NCBIfam" id="TIGR02937">
    <property type="entry name" value="sigma70-ECF"/>
    <property type="match status" value="1"/>
</dbReference>
<dbReference type="InterPro" id="IPR013325">
    <property type="entry name" value="RNA_pol_sigma_r2"/>
</dbReference>
<evidence type="ECO:0000256" key="2">
    <source>
        <dbReference type="ARBA" id="ARBA00023015"/>
    </source>
</evidence>
<dbReference type="Gene3D" id="1.10.1740.10">
    <property type="match status" value="1"/>
</dbReference>
<dbReference type="Gene3D" id="1.10.10.10">
    <property type="entry name" value="Winged helix-like DNA-binding domain superfamily/Winged helix DNA-binding domain"/>
    <property type="match status" value="1"/>
</dbReference>
<dbReference type="KEGG" id="mph:MLP_46570"/>
<keyword evidence="5" id="KW-0804">Transcription</keyword>
<proteinExistence type="inferred from homology"/>
<dbReference type="CDD" id="cd06171">
    <property type="entry name" value="Sigma70_r4"/>
    <property type="match status" value="1"/>
</dbReference>
<evidence type="ECO:0000313" key="8">
    <source>
        <dbReference type="EMBL" id="BAK37671.1"/>
    </source>
</evidence>
<protein>
    <submittedName>
        <fullName evidence="8">RNA polymerase ECF subfamily sigma factor</fullName>
    </submittedName>
</protein>
<dbReference type="Proteomes" id="UP000007947">
    <property type="component" value="Chromosome"/>
</dbReference>
<feature type="domain" description="RNA polymerase sigma factor 70 region 4 type 2" evidence="7">
    <location>
        <begin position="128"/>
        <end position="180"/>
    </location>
</feature>
<dbReference type="OrthoDB" id="9780326at2"/>
<evidence type="ECO:0000256" key="1">
    <source>
        <dbReference type="ARBA" id="ARBA00010641"/>
    </source>
</evidence>
<reference evidence="8 9" key="1">
    <citation type="submission" date="2011-05" db="EMBL/GenBank/DDBJ databases">
        <title>Whole genome sequence of Microlunatus phosphovorus NM-1.</title>
        <authorList>
            <person name="Hosoyama A."/>
            <person name="Sasaki K."/>
            <person name="Harada T."/>
            <person name="Igarashi R."/>
            <person name="Kawakoshi A."/>
            <person name="Sasagawa M."/>
            <person name="Fukada J."/>
            <person name="Nakamura S."/>
            <person name="Katano Y."/>
            <person name="Hanada S."/>
            <person name="Kamagata Y."/>
            <person name="Nakamura N."/>
            <person name="Yamazaki S."/>
            <person name="Fujita N."/>
        </authorList>
    </citation>
    <scope>NUCLEOTIDE SEQUENCE [LARGE SCALE GENOMIC DNA]</scope>
    <source>
        <strain evidence="9">ATCC 700054 / DSM 10555 / JCM 9379 / NBRC 101784 / NCIMB 13414 / VKM Ac-1990 / NM-1</strain>
    </source>
</reference>
<dbReference type="GO" id="GO:0003677">
    <property type="term" value="F:DNA binding"/>
    <property type="evidence" value="ECO:0007669"/>
    <property type="project" value="UniProtKB-KW"/>
</dbReference>
<keyword evidence="3" id="KW-0731">Sigma factor</keyword>
<comment type="similarity">
    <text evidence="1">Belongs to the sigma-70 factor family. ECF subfamily.</text>
</comment>
<dbReference type="STRING" id="1032480.MLP_46570"/>
<organism evidence="8 9">
    <name type="scientific">Microlunatus phosphovorus (strain ATCC 700054 / DSM 10555 / JCM 9379 / NBRC 101784 / NCIMB 13414 / VKM Ac-1990 / NM-1)</name>
    <dbReference type="NCBI Taxonomy" id="1032480"/>
    <lineage>
        <taxon>Bacteria</taxon>
        <taxon>Bacillati</taxon>
        <taxon>Actinomycetota</taxon>
        <taxon>Actinomycetes</taxon>
        <taxon>Propionibacteriales</taxon>
        <taxon>Propionibacteriaceae</taxon>
        <taxon>Microlunatus</taxon>
    </lineage>
</organism>
<keyword evidence="4" id="KW-0238">DNA-binding</keyword>
<dbReference type="InterPro" id="IPR014284">
    <property type="entry name" value="RNA_pol_sigma-70_dom"/>
</dbReference>
<dbReference type="InterPro" id="IPR007627">
    <property type="entry name" value="RNA_pol_sigma70_r2"/>
</dbReference>
<sequence length="189" mass="20968">MRDPDIGETADTTLVAAALGGDPAAYGHLVRRHAPMAKRMAVLWGAGTDADDVVQEAFVRAHAALSRFREGEEFRPWLLTIVRNVTRNSLRARGRRAAREAYAAATWPVTDLSTADPADSAIEEVRRDQLLARVRRLPEGLREVVTCRYLLELTEAETAATLGLRPGTVKSRLHRALHRLRTEVADDRP</sequence>
<dbReference type="AlphaFoldDB" id="F5XEC3"/>
<dbReference type="SUPFAM" id="SSF88659">
    <property type="entry name" value="Sigma3 and sigma4 domains of RNA polymerase sigma factors"/>
    <property type="match status" value="1"/>
</dbReference>
<dbReference type="Pfam" id="PF04542">
    <property type="entry name" value="Sigma70_r2"/>
    <property type="match status" value="1"/>
</dbReference>